<reference evidence="2" key="2">
    <citation type="submission" date="2025-09" db="UniProtKB">
        <authorList>
            <consortium name="Ensembl"/>
        </authorList>
    </citation>
    <scope>IDENTIFICATION</scope>
</reference>
<evidence type="ECO:0000256" key="1">
    <source>
        <dbReference type="SAM" id="MobiDB-lite"/>
    </source>
</evidence>
<feature type="region of interest" description="Disordered" evidence="1">
    <location>
        <begin position="1"/>
        <end position="86"/>
    </location>
</feature>
<dbReference type="Proteomes" id="UP000694560">
    <property type="component" value="Unplaced"/>
</dbReference>
<keyword evidence="3" id="KW-1185">Reference proteome</keyword>
<protein>
    <submittedName>
        <fullName evidence="2">Uncharacterized protein</fullName>
    </submittedName>
</protein>
<dbReference type="AlphaFoldDB" id="A0A8C5U220"/>
<dbReference type="OrthoDB" id="407432at2759"/>
<feature type="compositionally biased region" description="Polar residues" evidence="1">
    <location>
        <begin position="40"/>
        <end position="53"/>
    </location>
</feature>
<feature type="compositionally biased region" description="Basic and acidic residues" evidence="1">
    <location>
        <begin position="12"/>
        <end position="23"/>
    </location>
</feature>
<evidence type="ECO:0000313" key="2">
    <source>
        <dbReference type="Ensembl" id="ENSMCSP00000016325.1"/>
    </source>
</evidence>
<dbReference type="Ensembl" id="ENSMCST00000016739.1">
    <property type="protein sequence ID" value="ENSMCSP00000016325.1"/>
    <property type="gene ID" value="ENSMCSG00000011498.1"/>
</dbReference>
<reference evidence="2" key="1">
    <citation type="submission" date="2025-08" db="UniProtKB">
        <authorList>
            <consortium name="Ensembl"/>
        </authorList>
    </citation>
    <scope>IDENTIFICATION</scope>
</reference>
<sequence length="213" mass="23914">MGDAAKSYFAKQNKEQEIQEESKGSPLQKGYQVMDEYGSGYSNKIDTSLQNKKGTPAHYGSSPRRGPRSVLSSPNSLKNTTYSQGAKLNDTQKDLIKKWISDDHHSTSDTWREYRSVAWIPGHGRTRKDSFHEVEGAGNRSVRRQLQEDLMSKDVADTQKGSSGNFVSQYCISEFFFCCETSEAHLNRFLEPLTFENLLRGSKLLITGKGSVS</sequence>
<feature type="compositionally biased region" description="Polar residues" evidence="1">
    <location>
        <begin position="70"/>
        <end position="86"/>
    </location>
</feature>
<evidence type="ECO:0000313" key="3">
    <source>
        <dbReference type="Proteomes" id="UP000694560"/>
    </source>
</evidence>
<name>A0A8C5U220_9PASS</name>
<organism evidence="2 3">
    <name type="scientific">Malurus cyaneus samueli</name>
    <dbReference type="NCBI Taxonomy" id="2593467"/>
    <lineage>
        <taxon>Eukaryota</taxon>
        <taxon>Metazoa</taxon>
        <taxon>Chordata</taxon>
        <taxon>Craniata</taxon>
        <taxon>Vertebrata</taxon>
        <taxon>Euteleostomi</taxon>
        <taxon>Archelosauria</taxon>
        <taxon>Archosauria</taxon>
        <taxon>Dinosauria</taxon>
        <taxon>Saurischia</taxon>
        <taxon>Theropoda</taxon>
        <taxon>Coelurosauria</taxon>
        <taxon>Aves</taxon>
        <taxon>Neognathae</taxon>
        <taxon>Neoaves</taxon>
        <taxon>Telluraves</taxon>
        <taxon>Australaves</taxon>
        <taxon>Passeriformes</taxon>
        <taxon>Meliphagoidea</taxon>
        <taxon>Maluridae</taxon>
        <taxon>Malurus</taxon>
    </lineage>
</organism>
<proteinExistence type="predicted"/>
<accession>A0A8C5U220</accession>